<sequence length="187" mass="21476" precursor="true">MREGNELMLWRPRISLLSLLLLTTLACVGLAWWIDRTREPEPVYLHLYKTYARESCYIAKYKKLPIAHVATVRFISGQPFMLASPNNYEPTFKIAGKLSPNWDGSFSGKVMYDIFNSLTAYTAEGPPTMELDTLYSIFPKNEEAIAISRSEDPYHLVAEPYALEILRKLERQHDGFGDKPISLREVK</sequence>
<dbReference type="EMBL" id="CP001848">
    <property type="protein sequence ID" value="ADB16239.1"/>
    <property type="molecule type" value="Genomic_DNA"/>
</dbReference>
<dbReference type="Proteomes" id="UP000001887">
    <property type="component" value="Chromosome"/>
</dbReference>
<protein>
    <submittedName>
        <fullName evidence="1">Uncharacterized protein</fullName>
    </submittedName>
</protein>
<dbReference type="PROSITE" id="PS51257">
    <property type="entry name" value="PROKAR_LIPOPROTEIN"/>
    <property type="match status" value="1"/>
</dbReference>
<reference evidence="1 2" key="1">
    <citation type="journal article" date="2009" name="Stand. Genomic Sci.">
        <title>Complete genome sequence of Pirellula staleyi type strain (ATCC 27377).</title>
        <authorList>
            <person name="Clum A."/>
            <person name="Tindall B.J."/>
            <person name="Sikorski J."/>
            <person name="Ivanova N."/>
            <person name="Mavrommatis K."/>
            <person name="Lucas S."/>
            <person name="Glavina del Rio T."/>
            <person name="Nolan M."/>
            <person name="Chen F."/>
            <person name="Tice H."/>
            <person name="Pitluck S."/>
            <person name="Cheng J.F."/>
            <person name="Chertkov O."/>
            <person name="Brettin T."/>
            <person name="Han C."/>
            <person name="Detter J.C."/>
            <person name="Kuske C."/>
            <person name="Bruce D."/>
            <person name="Goodwin L."/>
            <person name="Ovchinikova G."/>
            <person name="Pati A."/>
            <person name="Mikhailova N."/>
            <person name="Chen A."/>
            <person name="Palaniappan K."/>
            <person name="Land M."/>
            <person name="Hauser L."/>
            <person name="Chang Y.J."/>
            <person name="Jeffries C.D."/>
            <person name="Chain P."/>
            <person name="Rohde M."/>
            <person name="Goker M."/>
            <person name="Bristow J."/>
            <person name="Eisen J.A."/>
            <person name="Markowitz V."/>
            <person name="Hugenholtz P."/>
            <person name="Kyrpides N.C."/>
            <person name="Klenk H.P."/>
            <person name="Lapidus A."/>
        </authorList>
    </citation>
    <scope>NUCLEOTIDE SEQUENCE [LARGE SCALE GENOMIC DNA]</scope>
    <source>
        <strain evidence="2">ATCC 27377 / DSM 6068 / ICPB 4128</strain>
    </source>
</reference>
<dbReference type="HOGENOM" id="CLU_1446412_0_0_0"/>
<dbReference type="AlphaFoldDB" id="D2QXQ4"/>
<dbReference type="KEGG" id="psl:Psta_1564"/>
<accession>D2QXQ4</accession>
<dbReference type="STRING" id="530564.Psta_1564"/>
<proteinExistence type="predicted"/>
<keyword evidence="2" id="KW-1185">Reference proteome</keyword>
<organism evidence="1 2">
    <name type="scientific">Pirellula staleyi (strain ATCC 27377 / DSM 6068 / ICPB 4128)</name>
    <name type="common">Pirella staleyi</name>
    <dbReference type="NCBI Taxonomy" id="530564"/>
    <lineage>
        <taxon>Bacteria</taxon>
        <taxon>Pseudomonadati</taxon>
        <taxon>Planctomycetota</taxon>
        <taxon>Planctomycetia</taxon>
        <taxon>Pirellulales</taxon>
        <taxon>Pirellulaceae</taxon>
        <taxon>Pirellula</taxon>
    </lineage>
</organism>
<evidence type="ECO:0000313" key="2">
    <source>
        <dbReference type="Proteomes" id="UP000001887"/>
    </source>
</evidence>
<gene>
    <name evidence="1" type="ordered locus">Psta_1564</name>
</gene>
<name>D2QXQ4_PIRSD</name>
<evidence type="ECO:0000313" key="1">
    <source>
        <dbReference type="EMBL" id="ADB16239.1"/>
    </source>
</evidence>